<sequence length="522" mass="54377">MVRLRGRLGTPACVVMLVVFAIRMQLWLRAKTPGQGNEEHLLMQQRAVLTRTALATPLPAWQEASSGSGAVFGAVAHSAGDGYSRAMDGRFAEGPWWNREAADEDAALAALGEAEEAVRWELVELGQLSLQERAAAGPRRAPAPALLLERALPRERAAAPAPQSQEVLEEADEPAARAEPAPAPLLGRAAAAGLAAAAGGACLALALVARRAPGSPSAPCAAQQRAAPSPPRSPPAAAVSQRRPRPRRARSPERRGSERAELDGAWPAPRPRAAEGARGLEDGSPSSAAGSSQHSLQDSVAGAGSGSSAGAGGGRGSAPAAAAAAGAAAPPPDPRVLCEELVVPEGWEVVFVMPEVVTAQRQRTSFDVLSLQGEPISRVFVDEQQPGVDCCMRVEQTDGRPMGVVRTDAVHGRLGGMPQICRPDGSVFGTLSREDSARSSRYALRGEGGQLLLVFKGDFRSRRARVLSPESGQSVCVVEKACAEPGVEPRYQAKVWQGTDTSVVLCGLLAIDKVESSAVVVE</sequence>
<accession>A0ABN9U1R6</accession>
<gene>
    <name evidence="2" type="ORF">PCOR1329_LOCUS44428</name>
</gene>
<feature type="region of interest" description="Disordered" evidence="1">
    <location>
        <begin position="213"/>
        <end position="319"/>
    </location>
</feature>
<feature type="compositionally biased region" description="Gly residues" evidence="1">
    <location>
        <begin position="303"/>
        <end position="316"/>
    </location>
</feature>
<evidence type="ECO:0000256" key="1">
    <source>
        <dbReference type="SAM" id="MobiDB-lite"/>
    </source>
</evidence>
<comment type="caution">
    <text evidence="2">The sequence shown here is derived from an EMBL/GenBank/DDBJ whole genome shotgun (WGS) entry which is preliminary data.</text>
</comment>
<dbReference type="EMBL" id="CAUYUJ010015338">
    <property type="protein sequence ID" value="CAK0852740.1"/>
    <property type="molecule type" value="Genomic_DNA"/>
</dbReference>
<proteinExistence type="predicted"/>
<feature type="compositionally biased region" description="Low complexity" evidence="1">
    <location>
        <begin position="283"/>
        <end position="292"/>
    </location>
</feature>
<reference evidence="2" key="1">
    <citation type="submission" date="2023-10" db="EMBL/GenBank/DDBJ databases">
        <authorList>
            <person name="Chen Y."/>
            <person name="Shah S."/>
            <person name="Dougan E. K."/>
            <person name="Thang M."/>
            <person name="Chan C."/>
        </authorList>
    </citation>
    <scope>NUCLEOTIDE SEQUENCE [LARGE SCALE GENOMIC DNA]</scope>
</reference>
<feature type="compositionally biased region" description="Basic and acidic residues" evidence="1">
    <location>
        <begin position="250"/>
        <end position="262"/>
    </location>
</feature>
<name>A0ABN9U1R6_9DINO</name>
<dbReference type="Proteomes" id="UP001189429">
    <property type="component" value="Unassembled WGS sequence"/>
</dbReference>
<protein>
    <submittedName>
        <fullName evidence="2">Uncharacterized protein</fullName>
    </submittedName>
</protein>
<organism evidence="2 3">
    <name type="scientific">Prorocentrum cordatum</name>
    <dbReference type="NCBI Taxonomy" id="2364126"/>
    <lineage>
        <taxon>Eukaryota</taxon>
        <taxon>Sar</taxon>
        <taxon>Alveolata</taxon>
        <taxon>Dinophyceae</taxon>
        <taxon>Prorocentrales</taxon>
        <taxon>Prorocentraceae</taxon>
        <taxon>Prorocentrum</taxon>
    </lineage>
</organism>
<evidence type="ECO:0000313" key="3">
    <source>
        <dbReference type="Proteomes" id="UP001189429"/>
    </source>
</evidence>
<evidence type="ECO:0000313" key="2">
    <source>
        <dbReference type="EMBL" id="CAK0852740.1"/>
    </source>
</evidence>
<keyword evidence="3" id="KW-1185">Reference proteome</keyword>
<feature type="compositionally biased region" description="Basic and acidic residues" evidence="1">
    <location>
        <begin position="272"/>
        <end position="281"/>
    </location>
</feature>
<feature type="region of interest" description="Disordered" evidence="1">
    <location>
        <begin position="155"/>
        <end position="178"/>
    </location>
</feature>
<feature type="compositionally biased region" description="Low complexity" evidence="1">
    <location>
        <begin position="213"/>
        <end position="227"/>
    </location>
</feature>